<dbReference type="Proteomes" id="UP000054498">
    <property type="component" value="Unassembled WGS sequence"/>
</dbReference>
<dbReference type="InterPro" id="IPR000217">
    <property type="entry name" value="Tubulin"/>
</dbReference>
<keyword evidence="2 5" id="KW-0493">Microtubule</keyword>
<evidence type="ECO:0000259" key="7">
    <source>
        <dbReference type="SMART" id="SM00864"/>
    </source>
</evidence>
<evidence type="ECO:0000256" key="5">
    <source>
        <dbReference type="RuleBase" id="RU000352"/>
    </source>
</evidence>
<feature type="domain" description="Tubulin/FtsZ 2-layer sandwich" evidence="8">
    <location>
        <begin position="203"/>
        <end position="340"/>
    </location>
</feature>
<dbReference type="PRINTS" id="PR01519">
    <property type="entry name" value="EPSLNTUBULIN"/>
</dbReference>
<evidence type="ECO:0000256" key="2">
    <source>
        <dbReference type="ARBA" id="ARBA00022701"/>
    </source>
</evidence>
<dbReference type="InterPro" id="IPR023123">
    <property type="entry name" value="Tubulin_C"/>
</dbReference>
<evidence type="ECO:0000313" key="9">
    <source>
        <dbReference type="EMBL" id="KIZ02671.1"/>
    </source>
</evidence>
<dbReference type="PANTHER" id="PTHR11588">
    <property type="entry name" value="TUBULIN"/>
    <property type="match status" value="1"/>
</dbReference>
<dbReference type="SMART" id="SM00865">
    <property type="entry name" value="Tubulin_C"/>
    <property type="match status" value="1"/>
</dbReference>
<dbReference type="SUPFAM" id="SSF52490">
    <property type="entry name" value="Tubulin nucleotide-binding domain-like"/>
    <property type="match status" value="1"/>
</dbReference>
<keyword evidence="4 5" id="KW-0342">GTP-binding</keyword>
<sequence>MEEGVINKMLKGPLSEVLDQTQLLYDVSGAGNNWAHGHHGYGPRYRDALREQLRRAAEGCDSLQSFLLLHSLGGGTGSGLGTYILGMLQDDYPSVFRFSAPVFPSEDDHVVTAPYNALLAAHQLLLNADCVIPVENQALLDACGRLERSAGAAAGTPASAARGAGEDGGGGGGSGNKPWDAMNGVAAGMLLDLTAGVRFEGSLNVDLNDITMNLVPFPRMHFLLSGLAPLAAQRDVGRMAAPRSMDQLFSDAFSRDHQLIWAEPRQHTFLATALMLRGAAGIGDVQRNVARLRGGLRLAHWNEEGFKIGLCSQPRVGLPYSLLALSNNCCITDTLGALQKRFDKLYRRRLFLHHYEEYMERAGFDEAAEAIGALRDDYRAADGARPAPIVRLRPRGLALA</sequence>
<proteinExistence type="inferred from homology"/>
<evidence type="ECO:0000256" key="3">
    <source>
        <dbReference type="ARBA" id="ARBA00022741"/>
    </source>
</evidence>
<dbReference type="Pfam" id="PF00091">
    <property type="entry name" value="Tubulin"/>
    <property type="match status" value="1"/>
</dbReference>
<dbReference type="GO" id="GO:0007017">
    <property type="term" value="P:microtubule-based process"/>
    <property type="evidence" value="ECO:0007669"/>
    <property type="project" value="InterPro"/>
</dbReference>
<keyword evidence="10" id="KW-1185">Reference proteome</keyword>
<comment type="similarity">
    <text evidence="1 5">Belongs to the tubulin family.</text>
</comment>
<dbReference type="STRING" id="145388.A0A0D2NB11"/>
<dbReference type="GeneID" id="25738166"/>
<dbReference type="PRINTS" id="PR01161">
    <property type="entry name" value="TUBULIN"/>
</dbReference>
<dbReference type="SUPFAM" id="SSF55307">
    <property type="entry name" value="Tubulin C-terminal domain-like"/>
    <property type="match status" value="1"/>
</dbReference>
<dbReference type="InterPro" id="IPR017975">
    <property type="entry name" value="Tubulin_CS"/>
</dbReference>
<dbReference type="Gene3D" id="3.40.50.1440">
    <property type="entry name" value="Tubulin/FtsZ, GTPase domain"/>
    <property type="match status" value="1"/>
</dbReference>
<feature type="domain" description="Tubulin/FtsZ GTPase" evidence="7">
    <location>
        <begin position="2"/>
        <end position="201"/>
    </location>
</feature>
<dbReference type="KEGG" id="mng:MNEG_5289"/>
<keyword evidence="3 5" id="KW-0547">Nucleotide-binding</keyword>
<dbReference type="RefSeq" id="XP_013901690.1">
    <property type="nucleotide sequence ID" value="XM_014046236.1"/>
</dbReference>
<evidence type="ECO:0000256" key="4">
    <source>
        <dbReference type="ARBA" id="ARBA00023134"/>
    </source>
</evidence>
<feature type="compositionally biased region" description="Gly residues" evidence="6">
    <location>
        <begin position="166"/>
        <end position="175"/>
    </location>
</feature>
<accession>A0A0D2NB11</accession>
<evidence type="ECO:0000259" key="8">
    <source>
        <dbReference type="SMART" id="SM00865"/>
    </source>
</evidence>
<dbReference type="GO" id="GO:0005525">
    <property type="term" value="F:GTP binding"/>
    <property type="evidence" value="ECO:0007669"/>
    <property type="project" value="UniProtKB-UniRule"/>
</dbReference>
<dbReference type="InterPro" id="IPR018316">
    <property type="entry name" value="Tubulin/FtsZ_2-layer-sand-dom"/>
</dbReference>
<protein>
    <submittedName>
        <fullName evidence="9">Tubulin epsilon chain</fullName>
    </submittedName>
</protein>
<reference evidence="9 10" key="1">
    <citation type="journal article" date="2013" name="BMC Genomics">
        <title>Reconstruction of the lipid metabolism for the microalga Monoraphidium neglectum from its genome sequence reveals characteristics suitable for biofuel production.</title>
        <authorList>
            <person name="Bogen C."/>
            <person name="Al-Dilaimi A."/>
            <person name="Albersmeier A."/>
            <person name="Wichmann J."/>
            <person name="Grundmann M."/>
            <person name="Rupp O."/>
            <person name="Lauersen K.J."/>
            <person name="Blifernez-Klassen O."/>
            <person name="Kalinowski J."/>
            <person name="Goesmann A."/>
            <person name="Mussgnug J.H."/>
            <person name="Kruse O."/>
        </authorList>
    </citation>
    <scope>NUCLEOTIDE SEQUENCE [LARGE SCALE GENOMIC DNA]</scope>
    <source>
        <strain evidence="9 10">SAG 48.87</strain>
    </source>
</reference>
<dbReference type="InterPro" id="IPR003008">
    <property type="entry name" value="Tubulin_FtsZ_GTPase"/>
</dbReference>
<dbReference type="GO" id="GO:0005874">
    <property type="term" value="C:microtubule"/>
    <property type="evidence" value="ECO:0007669"/>
    <property type="project" value="UniProtKB-KW"/>
</dbReference>
<organism evidence="9 10">
    <name type="scientific">Monoraphidium neglectum</name>
    <dbReference type="NCBI Taxonomy" id="145388"/>
    <lineage>
        <taxon>Eukaryota</taxon>
        <taxon>Viridiplantae</taxon>
        <taxon>Chlorophyta</taxon>
        <taxon>core chlorophytes</taxon>
        <taxon>Chlorophyceae</taxon>
        <taxon>CS clade</taxon>
        <taxon>Sphaeropleales</taxon>
        <taxon>Selenastraceae</taxon>
        <taxon>Monoraphidium</taxon>
    </lineage>
</organism>
<dbReference type="Gene3D" id="1.10.287.600">
    <property type="entry name" value="Helix hairpin bin"/>
    <property type="match status" value="1"/>
</dbReference>
<dbReference type="InterPro" id="IPR004057">
    <property type="entry name" value="Epsilon_tubulin"/>
</dbReference>
<feature type="compositionally biased region" description="Low complexity" evidence="6">
    <location>
        <begin position="154"/>
        <end position="163"/>
    </location>
</feature>
<dbReference type="Pfam" id="PF03953">
    <property type="entry name" value="Tubulin_C"/>
    <property type="match status" value="1"/>
</dbReference>
<dbReference type="SMART" id="SM00864">
    <property type="entry name" value="Tubulin"/>
    <property type="match status" value="1"/>
</dbReference>
<dbReference type="PROSITE" id="PS00227">
    <property type="entry name" value="TUBULIN"/>
    <property type="match status" value="1"/>
</dbReference>
<gene>
    <name evidence="9" type="ORF">MNEG_5289</name>
</gene>
<dbReference type="InterPro" id="IPR036525">
    <property type="entry name" value="Tubulin/FtsZ_GTPase_sf"/>
</dbReference>
<dbReference type="OrthoDB" id="1662883at2759"/>
<dbReference type="AlphaFoldDB" id="A0A0D2NB11"/>
<evidence type="ECO:0000256" key="6">
    <source>
        <dbReference type="SAM" id="MobiDB-lite"/>
    </source>
</evidence>
<evidence type="ECO:0000313" key="10">
    <source>
        <dbReference type="Proteomes" id="UP000054498"/>
    </source>
</evidence>
<dbReference type="InterPro" id="IPR008280">
    <property type="entry name" value="Tub_FtsZ_C"/>
</dbReference>
<feature type="region of interest" description="Disordered" evidence="6">
    <location>
        <begin position="154"/>
        <end position="177"/>
    </location>
</feature>
<evidence type="ECO:0000256" key="1">
    <source>
        <dbReference type="ARBA" id="ARBA00009636"/>
    </source>
</evidence>
<dbReference type="EMBL" id="KK100998">
    <property type="protein sequence ID" value="KIZ02671.1"/>
    <property type="molecule type" value="Genomic_DNA"/>
</dbReference>
<name>A0A0D2NB11_9CHLO</name>